<dbReference type="InterPro" id="IPR027417">
    <property type="entry name" value="P-loop_NTPase"/>
</dbReference>
<dbReference type="KEGG" id="err:DVR09_01745"/>
<reference evidence="3" key="1">
    <citation type="submission" date="2018-07" db="EMBL/GenBank/DDBJ databases">
        <title>Genome sequence of Erythrobacter strain YH-07, an antagonistic bacterium isolated from Yellow Sea.</title>
        <authorList>
            <person name="Tang T."/>
            <person name="Liu Q."/>
            <person name="Sun X."/>
        </authorList>
    </citation>
    <scope>NUCLEOTIDE SEQUENCE [LARGE SCALE GENOMIC DNA]</scope>
    <source>
        <strain evidence="3">YH-07</strain>
    </source>
</reference>
<dbReference type="SUPFAM" id="SSF52540">
    <property type="entry name" value="P-loop containing nucleoside triphosphate hydrolases"/>
    <property type="match status" value="1"/>
</dbReference>
<dbReference type="RefSeq" id="WP_115415403.1">
    <property type="nucleotide sequence ID" value="NZ_CP031357.1"/>
</dbReference>
<organism evidence="2 3">
    <name type="scientific">Erythrobacter aureus</name>
    <dbReference type="NCBI Taxonomy" id="2182384"/>
    <lineage>
        <taxon>Bacteria</taxon>
        <taxon>Pseudomonadati</taxon>
        <taxon>Pseudomonadota</taxon>
        <taxon>Alphaproteobacteria</taxon>
        <taxon>Sphingomonadales</taxon>
        <taxon>Erythrobacteraceae</taxon>
        <taxon>Erythrobacter/Porphyrobacter group</taxon>
        <taxon>Erythrobacter</taxon>
    </lineage>
</organism>
<dbReference type="InterPro" id="IPR038727">
    <property type="entry name" value="NadR/Ttd14_AAA_dom"/>
</dbReference>
<keyword evidence="3" id="KW-1185">Reference proteome</keyword>
<dbReference type="EMBL" id="CP031357">
    <property type="protein sequence ID" value="AXK41214.1"/>
    <property type="molecule type" value="Genomic_DNA"/>
</dbReference>
<dbReference type="AlphaFoldDB" id="A0A345YBB2"/>
<dbReference type="Pfam" id="PF13521">
    <property type="entry name" value="AAA_28"/>
    <property type="match status" value="1"/>
</dbReference>
<evidence type="ECO:0000313" key="2">
    <source>
        <dbReference type="EMBL" id="AXK41214.1"/>
    </source>
</evidence>
<dbReference type="Proteomes" id="UP000254508">
    <property type="component" value="Chromosome"/>
</dbReference>
<proteinExistence type="predicted"/>
<sequence length="169" mass="18525">MADYLITGCSGGGKSTLIAELADRRFRIVTEPGRRLIADGITPWDDLRGFLLAAVDTARADLEIHRSTREPVFYDRGLIDALAGLERLGSGSVMDMLGSGRPYEGLVFIAPPWPEIHATDTDRQHAFDEAVEEYRHLAKLLPALGYRPVELPRTSVAERAALVLNALGI</sequence>
<feature type="domain" description="NadR/Ttd14 AAA" evidence="1">
    <location>
        <begin position="5"/>
        <end position="159"/>
    </location>
</feature>
<dbReference type="OrthoDB" id="5638848at2"/>
<evidence type="ECO:0000259" key="1">
    <source>
        <dbReference type="Pfam" id="PF13521"/>
    </source>
</evidence>
<name>A0A345YBB2_9SPHN</name>
<gene>
    <name evidence="2" type="ORF">DVR09_01745</name>
</gene>
<evidence type="ECO:0000313" key="3">
    <source>
        <dbReference type="Proteomes" id="UP000254508"/>
    </source>
</evidence>
<protein>
    <submittedName>
        <fullName evidence="2">ATPase</fullName>
    </submittedName>
</protein>
<dbReference type="Gene3D" id="3.40.50.300">
    <property type="entry name" value="P-loop containing nucleotide triphosphate hydrolases"/>
    <property type="match status" value="1"/>
</dbReference>
<accession>A0A345YBB2</accession>